<dbReference type="EMBL" id="JPER01000001">
    <property type="protein sequence ID" value="KFZ31814.1"/>
    <property type="molecule type" value="Genomic_DNA"/>
</dbReference>
<dbReference type="InterPro" id="IPR042092">
    <property type="entry name" value="PsdUridine_s_RsuA/RluB/E/F_cat"/>
</dbReference>
<dbReference type="GO" id="GO:0006364">
    <property type="term" value="P:rRNA processing"/>
    <property type="evidence" value="ECO:0007669"/>
    <property type="project" value="UniProtKB-ARBA"/>
</dbReference>
<dbReference type="InterPro" id="IPR050343">
    <property type="entry name" value="RsuA_PseudoU_synthase"/>
</dbReference>
<dbReference type="SUPFAM" id="SSF55120">
    <property type="entry name" value="Pseudouridine synthase"/>
    <property type="match status" value="1"/>
</dbReference>
<reference evidence="6 7" key="1">
    <citation type="submission" date="2014-06" db="EMBL/GenBank/DDBJ databases">
        <title>The draft genome sequence of Idiomarina salinarum ISL-52.</title>
        <authorList>
            <person name="Du J."/>
            <person name="Shao Z."/>
        </authorList>
    </citation>
    <scope>NUCLEOTIDE SEQUENCE [LARGE SCALE GENOMIC DNA]</scope>
    <source>
        <strain evidence="6 7">ISL-52</strain>
    </source>
</reference>
<evidence type="ECO:0000256" key="1">
    <source>
        <dbReference type="ARBA" id="ARBA00008348"/>
    </source>
</evidence>
<evidence type="ECO:0000256" key="3">
    <source>
        <dbReference type="RuleBase" id="RU003887"/>
    </source>
</evidence>
<comment type="similarity">
    <text evidence="1 3">Belongs to the pseudouridine synthase RsuA family.</text>
</comment>
<accession>A0A094J196</accession>
<dbReference type="Gene3D" id="3.30.70.1560">
    <property type="entry name" value="Alpha-L RNA-binding motif"/>
    <property type="match status" value="1"/>
</dbReference>
<keyword evidence="2 3" id="KW-0413">Isomerase</keyword>
<sequence>MSTKTTSGQPFRRRPRKAVSESRPRPANPRLIVLNKPYGVLSQFSGEADEATLKGLVPYNDVYPAGRLDKDSEGLLVLTNDGVIQHKISDPRHKLPKMYWVQVEGVPDKAALAALCSGVELNDGLTAPAEAFLMDEPANLWPRNPPVRERQTVPDSWLCLKIREGRNRQVRRMTAAVGYPTLRLIRAGVGPWLLRSLQPGEWREEPPVW</sequence>
<dbReference type="GO" id="GO:0140098">
    <property type="term" value="F:catalytic activity, acting on RNA"/>
    <property type="evidence" value="ECO:0007669"/>
    <property type="project" value="UniProtKB-ARBA"/>
</dbReference>
<dbReference type="PANTHER" id="PTHR47683">
    <property type="entry name" value="PSEUDOURIDINE SYNTHASE FAMILY PROTEIN-RELATED"/>
    <property type="match status" value="1"/>
</dbReference>
<protein>
    <recommendedName>
        <fullName evidence="3">Pseudouridine synthase</fullName>
        <ecNumber evidence="3">5.4.99.-</ecNumber>
    </recommendedName>
</protein>
<dbReference type="STRING" id="435908.IDSA_03770"/>
<proteinExistence type="inferred from homology"/>
<dbReference type="GO" id="GO:0003723">
    <property type="term" value="F:RNA binding"/>
    <property type="evidence" value="ECO:0007669"/>
    <property type="project" value="InterPro"/>
</dbReference>
<dbReference type="Gene3D" id="3.30.70.580">
    <property type="entry name" value="Pseudouridine synthase I, catalytic domain, N-terminal subdomain"/>
    <property type="match status" value="1"/>
</dbReference>
<dbReference type="OrthoDB" id="9807213at2"/>
<dbReference type="AlphaFoldDB" id="A0A094J196"/>
<gene>
    <name evidence="6" type="ORF">IDSA_03770</name>
</gene>
<feature type="region of interest" description="Disordered" evidence="4">
    <location>
        <begin position="1"/>
        <end position="28"/>
    </location>
</feature>
<dbReference type="GO" id="GO:0009982">
    <property type="term" value="F:pseudouridine synthase activity"/>
    <property type="evidence" value="ECO:0007669"/>
    <property type="project" value="InterPro"/>
</dbReference>
<dbReference type="Pfam" id="PF00849">
    <property type="entry name" value="PseudoU_synth_2"/>
    <property type="match status" value="1"/>
</dbReference>
<dbReference type="InterPro" id="IPR020103">
    <property type="entry name" value="PsdUridine_synth_cat_dom_sf"/>
</dbReference>
<evidence type="ECO:0000259" key="5">
    <source>
        <dbReference type="Pfam" id="PF00849"/>
    </source>
</evidence>
<evidence type="ECO:0000313" key="7">
    <source>
        <dbReference type="Proteomes" id="UP000054363"/>
    </source>
</evidence>
<evidence type="ECO:0000313" key="6">
    <source>
        <dbReference type="EMBL" id="KFZ31814.1"/>
    </source>
</evidence>
<evidence type="ECO:0000256" key="2">
    <source>
        <dbReference type="ARBA" id="ARBA00023235"/>
    </source>
</evidence>
<dbReference type="Proteomes" id="UP000054363">
    <property type="component" value="Unassembled WGS sequence"/>
</dbReference>
<dbReference type="NCBIfam" id="TIGR00093">
    <property type="entry name" value="pseudouridine synthase"/>
    <property type="match status" value="1"/>
</dbReference>
<name>A0A094J196_9GAMM</name>
<dbReference type="InterPro" id="IPR000748">
    <property type="entry name" value="PsdUridine_synth_RsuA/RluB/E/F"/>
</dbReference>
<dbReference type="InterPro" id="IPR018496">
    <property type="entry name" value="PsdUridine_synth_RsuA/RluB_CS"/>
</dbReference>
<evidence type="ECO:0000256" key="4">
    <source>
        <dbReference type="SAM" id="MobiDB-lite"/>
    </source>
</evidence>
<dbReference type="InterPro" id="IPR020094">
    <property type="entry name" value="TruA/RsuA/RluB/E/F_N"/>
</dbReference>
<dbReference type="GO" id="GO:0001522">
    <property type="term" value="P:pseudouridine synthesis"/>
    <property type="evidence" value="ECO:0007669"/>
    <property type="project" value="InterPro"/>
</dbReference>
<keyword evidence="7" id="KW-1185">Reference proteome</keyword>
<dbReference type="InterPro" id="IPR006145">
    <property type="entry name" value="PsdUridine_synth_RsuA/RluA"/>
</dbReference>
<feature type="domain" description="Pseudouridine synthase RsuA/RluA-like" evidence="5">
    <location>
        <begin position="31"/>
        <end position="176"/>
    </location>
</feature>
<comment type="caution">
    <text evidence="6">The sequence shown here is derived from an EMBL/GenBank/DDBJ whole genome shotgun (WGS) entry which is preliminary data.</text>
</comment>
<dbReference type="PROSITE" id="PS01149">
    <property type="entry name" value="PSI_RSU"/>
    <property type="match status" value="1"/>
</dbReference>
<organism evidence="6 7">
    <name type="scientific">Pseudidiomarina salinarum</name>
    <dbReference type="NCBI Taxonomy" id="435908"/>
    <lineage>
        <taxon>Bacteria</taxon>
        <taxon>Pseudomonadati</taxon>
        <taxon>Pseudomonadota</taxon>
        <taxon>Gammaproteobacteria</taxon>
        <taxon>Alteromonadales</taxon>
        <taxon>Idiomarinaceae</taxon>
        <taxon>Pseudidiomarina</taxon>
    </lineage>
</organism>
<dbReference type="eggNOG" id="COG1187">
    <property type="taxonomic scope" value="Bacteria"/>
</dbReference>
<dbReference type="EC" id="5.4.99.-" evidence="3"/>
<dbReference type="PANTHER" id="PTHR47683:SF2">
    <property type="entry name" value="RNA-BINDING S4 DOMAIN-CONTAINING PROTEIN"/>
    <property type="match status" value="1"/>
</dbReference>